<sequence>MIGWLLHLSLILGYLVISTLSAFTTCTVPHTNGTDDVPGLHALLPGCSSNARILFQQGVTYNISTPIVFGTLQNVEIAIEGNLELPTNIPYVQGIVNASGGSVRWFTASGKNVTVSGNQDPDWGWIDGEVNVYSANENSD</sequence>
<name>A0A0C9U7Q1_SPHS4</name>
<feature type="chain" id="PRO_5002204604" evidence="1">
    <location>
        <begin position="22"/>
        <end position="140"/>
    </location>
</feature>
<evidence type="ECO:0000313" key="2">
    <source>
        <dbReference type="EMBL" id="KIJ39013.1"/>
    </source>
</evidence>
<dbReference type="InterPro" id="IPR012334">
    <property type="entry name" value="Pectin_lyas_fold"/>
</dbReference>
<dbReference type="Gene3D" id="2.160.20.10">
    <property type="entry name" value="Single-stranded right-handed beta-helix, Pectin lyase-like"/>
    <property type="match status" value="1"/>
</dbReference>
<dbReference type="GO" id="GO:0016787">
    <property type="term" value="F:hydrolase activity"/>
    <property type="evidence" value="ECO:0007669"/>
    <property type="project" value="UniProtKB-KW"/>
</dbReference>
<organism evidence="2 3">
    <name type="scientific">Sphaerobolus stellatus (strain SS14)</name>
    <dbReference type="NCBI Taxonomy" id="990650"/>
    <lineage>
        <taxon>Eukaryota</taxon>
        <taxon>Fungi</taxon>
        <taxon>Dikarya</taxon>
        <taxon>Basidiomycota</taxon>
        <taxon>Agaricomycotina</taxon>
        <taxon>Agaricomycetes</taxon>
        <taxon>Phallomycetidae</taxon>
        <taxon>Geastrales</taxon>
        <taxon>Sphaerobolaceae</taxon>
        <taxon>Sphaerobolus</taxon>
    </lineage>
</organism>
<gene>
    <name evidence="2" type="ORF">M422DRAFT_175696</name>
</gene>
<dbReference type="InterPro" id="IPR011050">
    <property type="entry name" value="Pectin_lyase_fold/virulence"/>
</dbReference>
<feature type="signal peptide" evidence="1">
    <location>
        <begin position="1"/>
        <end position="21"/>
    </location>
</feature>
<dbReference type="HOGENOM" id="CLU_1836436_0_0_1"/>
<protein>
    <submittedName>
        <fullName evidence="2">Glycoside hydrolase family 28 protein</fullName>
    </submittedName>
</protein>
<proteinExistence type="predicted"/>
<evidence type="ECO:0000313" key="3">
    <source>
        <dbReference type="Proteomes" id="UP000054279"/>
    </source>
</evidence>
<keyword evidence="3" id="KW-1185">Reference proteome</keyword>
<evidence type="ECO:0000256" key="1">
    <source>
        <dbReference type="SAM" id="SignalP"/>
    </source>
</evidence>
<dbReference type="OrthoDB" id="187139at2759"/>
<dbReference type="SUPFAM" id="SSF51126">
    <property type="entry name" value="Pectin lyase-like"/>
    <property type="match status" value="1"/>
</dbReference>
<keyword evidence="1" id="KW-0732">Signal</keyword>
<reference evidence="2 3" key="1">
    <citation type="submission" date="2014-06" db="EMBL/GenBank/DDBJ databases">
        <title>Evolutionary Origins and Diversification of the Mycorrhizal Mutualists.</title>
        <authorList>
            <consortium name="DOE Joint Genome Institute"/>
            <consortium name="Mycorrhizal Genomics Consortium"/>
            <person name="Kohler A."/>
            <person name="Kuo A."/>
            <person name="Nagy L.G."/>
            <person name="Floudas D."/>
            <person name="Copeland A."/>
            <person name="Barry K.W."/>
            <person name="Cichocki N."/>
            <person name="Veneault-Fourrey C."/>
            <person name="LaButti K."/>
            <person name="Lindquist E.A."/>
            <person name="Lipzen A."/>
            <person name="Lundell T."/>
            <person name="Morin E."/>
            <person name="Murat C."/>
            <person name="Riley R."/>
            <person name="Ohm R."/>
            <person name="Sun H."/>
            <person name="Tunlid A."/>
            <person name="Henrissat B."/>
            <person name="Grigoriev I.V."/>
            <person name="Hibbett D.S."/>
            <person name="Martin F."/>
        </authorList>
    </citation>
    <scope>NUCLEOTIDE SEQUENCE [LARGE SCALE GENOMIC DNA]</scope>
    <source>
        <strain evidence="2 3">SS14</strain>
    </source>
</reference>
<accession>A0A0C9U7Q1</accession>
<dbReference type="Proteomes" id="UP000054279">
    <property type="component" value="Unassembled WGS sequence"/>
</dbReference>
<keyword evidence="2" id="KW-0378">Hydrolase</keyword>
<dbReference type="AlphaFoldDB" id="A0A0C9U7Q1"/>
<dbReference type="EMBL" id="KN837155">
    <property type="protein sequence ID" value="KIJ39013.1"/>
    <property type="molecule type" value="Genomic_DNA"/>
</dbReference>